<evidence type="ECO:0000256" key="7">
    <source>
        <dbReference type="ARBA" id="ARBA00022840"/>
    </source>
</evidence>
<evidence type="ECO:0000256" key="6">
    <source>
        <dbReference type="ARBA" id="ARBA00022777"/>
    </source>
</evidence>
<evidence type="ECO:0000256" key="9">
    <source>
        <dbReference type="ARBA" id="ARBA00032554"/>
    </source>
</evidence>
<dbReference type="AlphaFoldDB" id="A0A256F852"/>
<dbReference type="NCBIfam" id="TIGR00154">
    <property type="entry name" value="ispE"/>
    <property type="match status" value="1"/>
</dbReference>
<dbReference type="PIRSF" id="PIRSF010376">
    <property type="entry name" value="IspE"/>
    <property type="match status" value="1"/>
</dbReference>
<dbReference type="InterPro" id="IPR036554">
    <property type="entry name" value="GHMP_kinase_C_sf"/>
</dbReference>
<dbReference type="OrthoDB" id="9809438at2"/>
<comment type="caution">
    <text evidence="13">The sequence shown here is derived from an EMBL/GenBank/DDBJ whole genome shotgun (WGS) entry which is preliminary data.</text>
</comment>
<comment type="similarity">
    <text evidence="1 10">Belongs to the GHMP kinase family. IspE subfamily.</text>
</comment>
<dbReference type="UniPathway" id="UPA00056">
    <property type="reaction ID" value="UER00094"/>
</dbReference>
<feature type="active site" evidence="10">
    <location>
        <position position="22"/>
    </location>
</feature>
<sequence length="303" mass="32256">MYHSAEAATLVRHPVHHVAPAKINLALHVTGRRDDGYHLLDMLVVFADYGDRVSVEVADHDSFTIDGRFAYGIPLDSGNLVLRARDALKQYTGRNLAPVTIHLEKNLPVASGIGGGSSDAAATLLALNEIWQLGLDLDTLAELGLKLGADIPMCLHGAAIGTPLVARGIGEQLTHVKQMPALPLLLVNDGTAVATPDVFQALTKRDNPSLPSPSESDIETICTYLGSTRNDLLPAALTLAPQIDNKLDLLRMQGALFAQMSGSGATCFAIFNDQQGADDAASKIRAQQPDWFVVSTQTTASSF</sequence>
<comment type="pathway">
    <text evidence="10">Isoprenoid biosynthesis; isopentenyl diphosphate biosynthesis via DXP pathway; isopentenyl diphosphate from 1-deoxy-D-xylulose 5-phosphate: step 3/6.</text>
</comment>
<dbReference type="GO" id="GO:0050515">
    <property type="term" value="F:4-(cytidine 5'-diphospho)-2-C-methyl-D-erythritol kinase activity"/>
    <property type="evidence" value="ECO:0007669"/>
    <property type="project" value="UniProtKB-UniRule"/>
</dbReference>
<evidence type="ECO:0000259" key="12">
    <source>
        <dbReference type="Pfam" id="PF08544"/>
    </source>
</evidence>
<dbReference type="Pfam" id="PF00288">
    <property type="entry name" value="GHMP_kinases_N"/>
    <property type="match status" value="1"/>
</dbReference>
<name>A0A256F852_9HYPH</name>
<dbReference type="RefSeq" id="WP_094541547.1">
    <property type="nucleotide sequence ID" value="NZ_JBHEER010000001.1"/>
</dbReference>
<evidence type="ECO:0000256" key="3">
    <source>
        <dbReference type="ARBA" id="ARBA00017473"/>
    </source>
</evidence>
<feature type="binding site" evidence="10">
    <location>
        <begin position="108"/>
        <end position="118"/>
    </location>
    <ligand>
        <name>ATP</name>
        <dbReference type="ChEBI" id="CHEBI:30616"/>
    </ligand>
</feature>
<keyword evidence="14" id="KW-1185">Reference proteome</keyword>
<dbReference type="Pfam" id="PF08544">
    <property type="entry name" value="GHMP_kinases_C"/>
    <property type="match status" value="1"/>
</dbReference>
<gene>
    <name evidence="10 13" type="primary">ispE</name>
    <name evidence="13" type="ORF">CEV33_2352</name>
</gene>
<evidence type="ECO:0000313" key="14">
    <source>
        <dbReference type="Proteomes" id="UP000216478"/>
    </source>
</evidence>
<dbReference type="SUPFAM" id="SSF55060">
    <property type="entry name" value="GHMP Kinase, C-terminal domain"/>
    <property type="match status" value="1"/>
</dbReference>
<dbReference type="GO" id="GO:0016114">
    <property type="term" value="P:terpenoid biosynthetic process"/>
    <property type="evidence" value="ECO:0007669"/>
    <property type="project" value="UniProtKB-UniRule"/>
</dbReference>
<organism evidence="13 14">
    <name type="scientific">Brucella grignonensis</name>
    <dbReference type="NCBI Taxonomy" id="94627"/>
    <lineage>
        <taxon>Bacteria</taxon>
        <taxon>Pseudomonadati</taxon>
        <taxon>Pseudomonadota</taxon>
        <taxon>Alphaproteobacteria</taxon>
        <taxon>Hyphomicrobiales</taxon>
        <taxon>Brucellaceae</taxon>
        <taxon>Brucella/Ochrobactrum group</taxon>
        <taxon>Brucella</taxon>
    </lineage>
</organism>
<dbReference type="InterPro" id="IPR004424">
    <property type="entry name" value="IspE"/>
</dbReference>
<dbReference type="NCBIfam" id="NF011202">
    <property type="entry name" value="PRK14608.1"/>
    <property type="match status" value="1"/>
</dbReference>
<evidence type="ECO:0000256" key="4">
    <source>
        <dbReference type="ARBA" id="ARBA00022679"/>
    </source>
</evidence>
<evidence type="ECO:0000256" key="8">
    <source>
        <dbReference type="ARBA" id="ARBA00023229"/>
    </source>
</evidence>
<keyword evidence="8 10" id="KW-0414">Isoprene biosynthesis</keyword>
<accession>A0A256F852</accession>
<dbReference type="Gene3D" id="3.30.70.890">
    <property type="entry name" value="GHMP kinase, C-terminal domain"/>
    <property type="match status" value="1"/>
</dbReference>
<dbReference type="Proteomes" id="UP000216478">
    <property type="component" value="Unassembled WGS sequence"/>
</dbReference>
<reference evidence="13 14" key="1">
    <citation type="submission" date="2017-07" db="EMBL/GenBank/DDBJ databases">
        <title>Phylogenetic study on the rhizospheric bacterium Ochrobactrum sp. A44.</title>
        <authorList>
            <person name="Krzyzanowska D.M."/>
            <person name="Ossowicki A."/>
            <person name="Rajewska M."/>
            <person name="Maciag T."/>
            <person name="Kaczynski Z."/>
            <person name="Czerwicka M."/>
            <person name="Jafra S."/>
        </authorList>
    </citation>
    <scope>NUCLEOTIDE SEQUENCE [LARGE SCALE GENOMIC DNA]</scope>
    <source>
        <strain evidence="13 14">OgA9a</strain>
    </source>
</reference>
<feature type="domain" description="GHMP kinase C-terminal" evidence="12">
    <location>
        <begin position="217"/>
        <end position="287"/>
    </location>
</feature>
<dbReference type="InterPro" id="IPR013750">
    <property type="entry name" value="GHMP_kinase_C_dom"/>
</dbReference>
<keyword evidence="6 10" id="KW-0418">Kinase</keyword>
<keyword evidence="4 10" id="KW-0808">Transferase</keyword>
<dbReference type="InterPro" id="IPR014721">
    <property type="entry name" value="Ribsml_uS5_D2-typ_fold_subgr"/>
</dbReference>
<feature type="domain" description="GHMP kinase N-terminal" evidence="11">
    <location>
        <begin position="79"/>
        <end position="157"/>
    </location>
</feature>
<dbReference type="PANTHER" id="PTHR43527:SF2">
    <property type="entry name" value="4-DIPHOSPHOCYTIDYL-2-C-METHYL-D-ERYTHRITOL KINASE, CHLOROPLASTIC"/>
    <property type="match status" value="1"/>
</dbReference>
<evidence type="ECO:0000259" key="11">
    <source>
        <dbReference type="Pfam" id="PF00288"/>
    </source>
</evidence>
<dbReference type="EC" id="2.7.1.148" evidence="2 10"/>
<evidence type="ECO:0000256" key="2">
    <source>
        <dbReference type="ARBA" id="ARBA00012052"/>
    </source>
</evidence>
<dbReference type="SUPFAM" id="SSF54211">
    <property type="entry name" value="Ribosomal protein S5 domain 2-like"/>
    <property type="match status" value="1"/>
</dbReference>
<dbReference type="HAMAP" id="MF_00061">
    <property type="entry name" value="IspE"/>
    <property type="match status" value="1"/>
</dbReference>
<dbReference type="InterPro" id="IPR020568">
    <property type="entry name" value="Ribosomal_Su5_D2-typ_SF"/>
</dbReference>
<proteinExistence type="inferred from homology"/>
<evidence type="ECO:0000256" key="5">
    <source>
        <dbReference type="ARBA" id="ARBA00022741"/>
    </source>
</evidence>
<keyword evidence="5 10" id="KW-0547">Nucleotide-binding</keyword>
<dbReference type="EMBL" id="NNRL01000163">
    <property type="protein sequence ID" value="OYR10886.1"/>
    <property type="molecule type" value="Genomic_DNA"/>
</dbReference>
<protein>
    <recommendedName>
        <fullName evidence="3 10">4-diphosphocytidyl-2-C-methyl-D-erythritol kinase</fullName>
        <shortName evidence="10">CMK</shortName>
        <ecNumber evidence="2 10">2.7.1.148</ecNumber>
    </recommendedName>
    <alternativeName>
        <fullName evidence="9 10">4-(cytidine-5'-diphospho)-2-C-methyl-D-erythritol kinase</fullName>
    </alternativeName>
</protein>
<evidence type="ECO:0000256" key="10">
    <source>
        <dbReference type="HAMAP-Rule" id="MF_00061"/>
    </source>
</evidence>
<evidence type="ECO:0000256" key="1">
    <source>
        <dbReference type="ARBA" id="ARBA00009684"/>
    </source>
</evidence>
<keyword evidence="7 10" id="KW-0067">ATP-binding</keyword>
<dbReference type="GO" id="GO:0019288">
    <property type="term" value="P:isopentenyl diphosphate biosynthetic process, methylerythritol 4-phosphate pathway"/>
    <property type="evidence" value="ECO:0007669"/>
    <property type="project" value="UniProtKB-UniRule"/>
</dbReference>
<dbReference type="InterPro" id="IPR006204">
    <property type="entry name" value="GHMP_kinase_N_dom"/>
</dbReference>
<dbReference type="GO" id="GO:0005524">
    <property type="term" value="F:ATP binding"/>
    <property type="evidence" value="ECO:0007669"/>
    <property type="project" value="UniProtKB-UniRule"/>
</dbReference>
<comment type="catalytic activity">
    <reaction evidence="10">
        <text>4-CDP-2-C-methyl-D-erythritol + ATP = 4-CDP-2-C-methyl-D-erythritol 2-phosphate + ADP + H(+)</text>
        <dbReference type="Rhea" id="RHEA:18437"/>
        <dbReference type="ChEBI" id="CHEBI:15378"/>
        <dbReference type="ChEBI" id="CHEBI:30616"/>
        <dbReference type="ChEBI" id="CHEBI:57823"/>
        <dbReference type="ChEBI" id="CHEBI:57919"/>
        <dbReference type="ChEBI" id="CHEBI:456216"/>
        <dbReference type="EC" id="2.7.1.148"/>
    </reaction>
</comment>
<evidence type="ECO:0000313" key="13">
    <source>
        <dbReference type="EMBL" id="OYR10886.1"/>
    </source>
</evidence>
<comment type="function">
    <text evidence="10">Catalyzes the phosphorylation of the position 2 hydroxy group of 4-diphosphocytidyl-2C-methyl-D-erythritol.</text>
</comment>
<feature type="active site" evidence="10">
    <location>
        <position position="150"/>
    </location>
</feature>
<dbReference type="Gene3D" id="3.30.230.10">
    <property type="match status" value="1"/>
</dbReference>
<dbReference type="PANTHER" id="PTHR43527">
    <property type="entry name" value="4-DIPHOSPHOCYTIDYL-2-C-METHYL-D-ERYTHRITOL KINASE, CHLOROPLASTIC"/>
    <property type="match status" value="1"/>
</dbReference>